<evidence type="ECO:0000313" key="7">
    <source>
        <dbReference type="Proteomes" id="UP001223978"/>
    </source>
</evidence>
<evidence type="ECO:0000259" key="5">
    <source>
        <dbReference type="PROSITE" id="PS50931"/>
    </source>
</evidence>
<keyword evidence="7" id="KW-1185">Reference proteome</keyword>
<dbReference type="PANTHER" id="PTHR30346:SF0">
    <property type="entry name" value="HCA OPERON TRANSCRIPTIONAL ACTIVATOR HCAR"/>
    <property type="match status" value="1"/>
</dbReference>
<dbReference type="Gene3D" id="1.10.10.10">
    <property type="entry name" value="Winged helix-like DNA-binding domain superfamily/Winged helix DNA-binding domain"/>
    <property type="match status" value="1"/>
</dbReference>
<feature type="domain" description="HTH lysR-type" evidence="5">
    <location>
        <begin position="5"/>
        <end position="62"/>
    </location>
</feature>
<name>A0ABT6S5K4_9ACTN</name>
<dbReference type="PANTHER" id="PTHR30346">
    <property type="entry name" value="TRANSCRIPTIONAL DUAL REGULATOR HCAR-RELATED"/>
    <property type="match status" value="1"/>
</dbReference>
<proteinExistence type="inferred from homology"/>
<dbReference type="Pfam" id="PF00126">
    <property type="entry name" value="HTH_1"/>
    <property type="match status" value="1"/>
</dbReference>
<dbReference type="InterPro" id="IPR036388">
    <property type="entry name" value="WH-like_DNA-bd_sf"/>
</dbReference>
<dbReference type="PROSITE" id="PS50931">
    <property type="entry name" value="HTH_LYSR"/>
    <property type="match status" value="1"/>
</dbReference>
<dbReference type="Pfam" id="PF03466">
    <property type="entry name" value="LysR_substrate"/>
    <property type="match status" value="1"/>
</dbReference>
<evidence type="ECO:0000256" key="2">
    <source>
        <dbReference type="ARBA" id="ARBA00023015"/>
    </source>
</evidence>
<comment type="similarity">
    <text evidence="1">Belongs to the LysR transcriptional regulatory family.</text>
</comment>
<evidence type="ECO:0000256" key="3">
    <source>
        <dbReference type="ARBA" id="ARBA00023125"/>
    </source>
</evidence>
<dbReference type="SUPFAM" id="SSF53850">
    <property type="entry name" value="Periplasmic binding protein-like II"/>
    <property type="match status" value="1"/>
</dbReference>
<protein>
    <submittedName>
        <fullName evidence="6">LysR family transcriptional regulator</fullName>
    </submittedName>
</protein>
<organism evidence="6 7">
    <name type="scientific">Streptomyces cavernicola</name>
    <dbReference type="NCBI Taxonomy" id="3043613"/>
    <lineage>
        <taxon>Bacteria</taxon>
        <taxon>Bacillati</taxon>
        <taxon>Actinomycetota</taxon>
        <taxon>Actinomycetes</taxon>
        <taxon>Kitasatosporales</taxon>
        <taxon>Streptomycetaceae</taxon>
        <taxon>Streptomyces</taxon>
    </lineage>
</organism>
<evidence type="ECO:0000256" key="4">
    <source>
        <dbReference type="ARBA" id="ARBA00023163"/>
    </source>
</evidence>
<dbReference type="Proteomes" id="UP001223978">
    <property type="component" value="Unassembled WGS sequence"/>
</dbReference>
<dbReference type="Gene3D" id="3.40.190.10">
    <property type="entry name" value="Periplasmic binding protein-like II"/>
    <property type="match status" value="2"/>
</dbReference>
<evidence type="ECO:0000256" key="1">
    <source>
        <dbReference type="ARBA" id="ARBA00009437"/>
    </source>
</evidence>
<evidence type="ECO:0000313" key="6">
    <source>
        <dbReference type="EMBL" id="MDI3403305.1"/>
    </source>
</evidence>
<dbReference type="InterPro" id="IPR005119">
    <property type="entry name" value="LysR_subst-bd"/>
</dbReference>
<keyword evidence="4" id="KW-0804">Transcription</keyword>
<keyword evidence="3" id="KW-0238">DNA-binding</keyword>
<keyword evidence="2" id="KW-0805">Transcription regulation</keyword>
<dbReference type="SUPFAM" id="SSF46785">
    <property type="entry name" value="Winged helix' DNA-binding domain"/>
    <property type="match status" value="1"/>
</dbReference>
<gene>
    <name evidence="6" type="ORF">QIS96_05635</name>
</gene>
<dbReference type="InterPro" id="IPR000847">
    <property type="entry name" value="LysR_HTH_N"/>
</dbReference>
<comment type="caution">
    <text evidence="6">The sequence shown here is derived from an EMBL/GenBank/DDBJ whole genome shotgun (WGS) entry which is preliminary data.</text>
</comment>
<sequence>MATSLTLRQLEYVVAVAEAGSVTRAAARLHVSQSAVSMAIADLEHTLGVQLLVRQPRGVTPTSVGRRVLSDARRLLSGVGDLRNAAREEHESMSGQLAVGCYSTLAPIVLPPVIAAFAERHPDVDLRFIEGSHDMLQEQLRHGVLDLALMYHYGPEPLAPGNDLVRTRVLHTPPYVLLPDGHPLAERDKVALRELQDEPLILFDLPPGGAYFRSLFAAEGLAPTVRFRTTSFEMVRALVARGLGYSLLSQRTQIQLSYEGRPFLTRPLAGSHDGLDIDVVQLAHARATLRAEEFIKECHRALTGDADGPAG</sequence>
<dbReference type="RefSeq" id="WP_282541251.1">
    <property type="nucleotide sequence ID" value="NZ_JASCIQ010000004.1"/>
</dbReference>
<reference evidence="6 7" key="1">
    <citation type="submission" date="2023-05" db="EMBL/GenBank/DDBJ databases">
        <title>Draft genome sequence of Streptomyces sp. B-S-A6 isolated from a cave soil in Thailand.</title>
        <authorList>
            <person name="Chamroensaksri N."/>
            <person name="Muangham S."/>
        </authorList>
    </citation>
    <scope>NUCLEOTIDE SEQUENCE [LARGE SCALE GENOMIC DNA]</scope>
    <source>
        <strain evidence="6 7">B-S-A6</strain>
    </source>
</reference>
<dbReference type="EMBL" id="JASCIQ010000004">
    <property type="protein sequence ID" value="MDI3403305.1"/>
    <property type="molecule type" value="Genomic_DNA"/>
</dbReference>
<accession>A0ABT6S5K4</accession>
<dbReference type="PRINTS" id="PR00039">
    <property type="entry name" value="HTHLYSR"/>
</dbReference>
<dbReference type="InterPro" id="IPR036390">
    <property type="entry name" value="WH_DNA-bd_sf"/>
</dbReference>